<keyword evidence="4" id="KW-0808">Transferase</keyword>
<evidence type="ECO:0000256" key="7">
    <source>
        <dbReference type="ARBA" id="ARBA00022833"/>
    </source>
</evidence>
<protein>
    <recommendedName>
        <fullName evidence="11">Purine nucleoside phosphorylase</fullName>
    </recommendedName>
</protein>
<dbReference type="AlphaFoldDB" id="A0A0P8W7J8"/>
<dbReference type="STRING" id="36849.OXPF_21920"/>
<evidence type="ECO:0000256" key="2">
    <source>
        <dbReference type="ARBA" id="ARBA00003215"/>
    </source>
</evidence>
<comment type="function">
    <text evidence="2">Purine nucleoside enzyme that catalyzes the phosphorolysis of adenosine and inosine nucleosides, yielding D-ribose 1-phosphate and the respective free bases, adenine and hypoxanthine. Also catalyzes the phosphorolysis of S-methyl-5'-thioadenosine into adenine and S-methyl-5-thio-alpha-D-ribose 1-phosphate. Also has adenosine deaminase activity.</text>
</comment>
<name>A0A0P8W7J8_9CLOT</name>
<sequence length="270" mass="29892">MAGFKYNIDNNAAFYSVDGFGQSNKVKAITSTRIGGVSEGTFYSLNTGYKSGDEKYKIDENIKILCHAAGFEMDELVLTDQVHGSNCRVVTAKDCGKGIIKESDIKAIDALTTNEKEVGLCIFTADCVPVFLYDNKNEAIAVIHAGWRGVVSKIINNTIELMNKTYGTSGEDIIAAIGPSIGPCCFEVNGDVKDKFVNLFGKDEEIIIKYKERYKLNLWNAINKQLLLKGIQSKKIINSNLCTSCNHNEFYSYRRDGSQTGRMVSMLKLI</sequence>
<dbReference type="Pfam" id="PF02578">
    <property type="entry name" value="Cu-oxidase_4"/>
    <property type="match status" value="1"/>
</dbReference>
<comment type="catalytic activity">
    <reaction evidence="1">
        <text>inosine + phosphate = alpha-D-ribose 1-phosphate + hypoxanthine</text>
        <dbReference type="Rhea" id="RHEA:27646"/>
        <dbReference type="ChEBI" id="CHEBI:17368"/>
        <dbReference type="ChEBI" id="CHEBI:17596"/>
        <dbReference type="ChEBI" id="CHEBI:43474"/>
        <dbReference type="ChEBI" id="CHEBI:57720"/>
        <dbReference type="EC" id="2.4.2.1"/>
    </reaction>
    <physiologicalReaction direction="left-to-right" evidence="1">
        <dbReference type="Rhea" id="RHEA:27647"/>
    </physiologicalReaction>
</comment>
<dbReference type="InterPro" id="IPR038371">
    <property type="entry name" value="Cu_polyphenol_OxRdtase_sf"/>
</dbReference>
<proteinExistence type="inferred from homology"/>
<gene>
    <name evidence="12" type="primary">yfiH</name>
    <name evidence="12" type="ORF">OXPF_21920</name>
</gene>
<evidence type="ECO:0000256" key="6">
    <source>
        <dbReference type="ARBA" id="ARBA00022801"/>
    </source>
</evidence>
<comment type="catalytic activity">
    <reaction evidence="10">
        <text>S-methyl-5'-thioadenosine + phosphate = 5-(methylsulfanyl)-alpha-D-ribose 1-phosphate + adenine</text>
        <dbReference type="Rhea" id="RHEA:11852"/>
        <dbReference type="ChEBI" id="CHEBI:16708"/>
        <dbReference type="ChEBI" id="CHEBI:17509"/>
        <dbReference type="ChEBI" id="CHEBI:43474"/>
        <dbReference type="ChEBI" id="CHEBI:58533"/>
        <dbReference type="EC" id="2.4.2.28"/>
    </reaction>
    <physiologicalReaction direction="left-to-right" evidence="10">
        <dbReference type="Rhea" id="RHEA:11853"/>
    </physiologicalReaction>
</comment>
<dbReference type="InterPro" id="IPR003730">
    <property type="entry name" value="Cu_polyphenol_OxRdtase"/>
</dbReference>
<accession>A0A0P8W7J8</accession>
<evidence type="ECO:0000256" key="3">
    <source>
        <dbReference type="ARBA" id="ARBA00007353"/>
    </source>
</evidence>
<evidence type="ECO:0000256" key="1">
    <source>
        <dbReference type="ARBA" id="ARBA00000553"/>
    </source>
</evidence>
<dbReference type="Proteomes" id="UP000050326">
    <property type="component" value="Unassembled WGS sequence"/>
</dbReference>
<evidence type="ECO:0000256" key="8">
    <source>
        <dbReference type="ARBA" id="ARBA00047989"/>
    </source>
</evidence>
<dbReference type="InterPro" id="IPR011324">
    <property type="entry name" value="Cytotoxic_necrot_fac-like_cat"/>
</dbReference>
<organism evidence="12 13">
    <name type="scientific">Oxobacter pfennigii</name>
    <dbReference type="NCBI Taxonomy" id="36849"/>
    <lineage>
        <taxon>Bacteria</taxon>
        <taxon>Bacillati</taxon>
        <taxon>Bacillota</taxon>
        <taxon>Clostridia</taxon>
        <taxon>Eubacteriales</taxon>
        <taxon>Clostridiaceae</taxon>
        <taxon>Oxobacter</taxon>
    </lineage>
</organism>
<dbReference type="GO" id="GO:0005507">
    <property type="term" value="F:copper ion binding"/>
    <property type="evidence" value="ECO:0007669"/>
    <property type="project" value="TreeGrafter"/>
</dbReference>
<dbReference type="EMBL" id="LKET01000032">
    <property type="protein sequence ID" value="KPU44026.1"/>
    <property type="molecule type" value="Genomic_DNA"/>
</dbReference>
<dbReference type="PANTHER" id="PTHR30616:SF2">
    <property type="entry name" value="PURINE NUCLEOSIDE PHOSPHORYLASE LACC1"/>
    <property type="match status" value="1"/>
</dbReference>
<dbReference type="RefSeq" id="WP_054875231.1">
    <property type="nucleotide sequence ID" value="NZ_LKET01000032.1"/>
</dbReference>
<evidence type="ECO:0000256" key="9">
    <source>
        <dbReference type="ARBA" id="ARBA00048968"/>
    </source>
</evidence>
<evidence type="ECO:0000256" key="4">
    <source>
        <dbReference type="ARBA" id="ARBA00022679"/>
    </source>
</evidence>
<dbReference type="PATRIC" id="fig|36849.3.peg.2312"/>
<keyword evidence="7" id="KW-0862">Zinc</keyword>
<dbReference type="Gene3D" id="3.60.140.10">
    <property type="entry name" value="CNF1/YfiH-like putative cysteine hydrolases"/>
    <property type="match status" value="1"/>
</dbReference>
<dbReference type="CDD" id="cd16833">
    <property type="entry name" value="YfiH"/>
    <property type="match status" value="1"/>
</dbReference>
<dbReference type="NCBIfam" id="TIGR00726">
    <property type="entry name" value="peptidoglycan editing factor PgeF"/>
    <property type="match status" value="1"/>
</dbReference>
<evidence type="ECO:0000256" key="5">
    <source>
        <dbReference type="ARBA" id="ARBA00022723"/>
    </source>
</evidence>
<keyword evidence="13" id="KW-1185">Reference proteome</keyword>
<evidence type="ECO:0000313" key="12">
    <source>
        <dbReference type="EMBL" id="KPU44026.1"/>
    </source>
</evidence>
<dbReference type="PANTHER" id="PTHR30616">
    <property type="entry name" value="UNCHARACTERIZED PROTEIN YFIH"/>
    <property type="match status" value="1"/>
</dbReference>
<dbReference type="SUPFAM" id="SSF64438">
    <property type="entry name" value="CNF1/YfiH-like putative cysteine hydrolases"/>
    <property type="match status" value="1"/>
</dbReference>
<dbReference type="GO" id="GO:0016787">
    <property type="term" value="F:hydrolase activity"/>
    <property type="evidence" value="ECO:0007669"/>
    <property type="project" value="UniProtKB-KW"/>
</dbReference>
<evidence type="ECO:0000256" key="10">
    <source>
        <dbReference type="ARBA" id="ARBA00049893"/>
    </source>
</evidence>
<comment type="caution">
    <text evidence="12">The sequence shown here is derived from an EMBL/GenBank/DDBJ whole genome shotgun (WGS) entry which is preliminary data.</text>
</comment>
<comment type="similarity">
    <text evidence="3 11">Belongs to the purine nucleoside phosphorylase YfiH/LACC1 family.</text>
</comment>
<keyword evidence="5" id="KW-0479">Metal-binding</keyword>
<keyword evidence="6" id="KW-0378">Hydrolase</keyword>
<comment type="catalytic activity">
    <reaction evidence="8">
        <text>adenosine + H2O + H(+) = inosine + NH4(+)</text>
        <dbReference type="Rhea" id="RHEA:24408"/>
        <dbReference type="ChEBI" id="CHEBI:15377"/>
        <dbReference type="ChEBI" id="CHEBI:15378"/>
        <dbReference type="ChEBI" id="CHEBI:16335"/>
        <dbReference type="ChEBI" id="CHEBI:17596"/>
        <dbReference type="ChEBI" id="CHEBI:28938"/>
        <dbReference type="EC" id="3.5.4.4"/>
    </reaction>
    <physiologicalReaction direction="left-to-right" evidence="8">
        <dbReference type="Rhea" id="RHEA:24409"/>
    </physiologicalReaction>
</comment>
<dbReference type="OrthoDB" id="4279at2"/>
<evidence type="ECO:0000256" key="11">
    <source>
        <dbReference type="RuleBase" id="RU361274"/>
    </source>
</evidence>
<dbReference type="GO" id="GO:0017061">
    <property type="term" value="F:S-methyl-5-thioadenosine phosphorylase activity"/>
    <property type="evidence" value="ECO:0007669"/>
    <property type="project" value="UniProtKB-EC"/>
</dbReference>
<comment type="catalytic activity">
    <reaction evidence="9">
        <text>adenosine + phosphate = alpha-D-ribose 1-phosphate + adenine</text>
        <dbReference type="Rhea" id="RHEA:27642"/>
        <dbReference type="ChEBI" id="CHEBI:16335"/>
        <dbReference type="ChEBI" id="CHEBI:16708"/>
        <dbReference type="ChEBI" id="CHEBI:43474"/>
        <dbReference type="ChEBI" id="CHEBI:57720"/>
        <dbReference type="EC" id="2.4.2.1"/>
    </reaction>
    <physiologicalReaction direction="left-to-right" evidence="9">
        <dbReference type="Rhea" id="RHEA:27643"/>
    </physiologicalReaction>
</comment>
<reference evidence="12 13" key="1">
    <citation type="submission" date="2015-09" db="EMBL/GenBank/DDBJ databases">
        <title>Genome sequence of Oxobacter pfennigii DSM 3222.</title>
        <authorList>
            <person name="Poehlein A."/>
            <person name="Bengelsdorf F.R."/>
            <person name="Schiel-Bengelsdorf B."/>
            <person name="Duerre P."/>
            <person name="Daniel R."/>
        </authorList>
    </citation>
    <scope>NUCLEOTIDE SEQUENCE [LARGE SCALE GENOMIC DNA]</scope>
    <source>
        <strain evidence="12 13">DSM 3222</strain>
    </source>
</reference>
<evidence type="ECO:0000313" key="13">
    <source>
        <dbReference type="Proteomes" id="UP000050326"/>
    </source>
</evidence>